<name>A0A370K349_9GAMM</name>
<organism evidence="4 5">
    <name type="scientific">Dyella solisilvae</name>
    <dbReference type="NCBI Taxonomy" id="1920168"/>
    <lineage>
        <taxon>Bacteria</taxon>
        <taxon>Pseudomonadati</taxon>
        <taxon>Pseudomonadota</taxon>
        <taxon>Gammaproteobacteria</taxon>
        <taxon>Lysobacterales</taxon>
        <taxon>Rhodanobacteraceae</taxon>
        <taxon>Dyella</taxon>
    </lineage>
</organism>
<keyword evidence="1" id="KW-0143">Chaperone</keyword>
<evidence type="ECO:0000313" key="5">
    <source>
        <dbReference type="Proteomes" id="UP000254711"/>
    </source>
</evidence>
<feature type="region of interest" description="Disordered" evidence="2">
    <location>
        <begin position="205"/>
        <end position="225"/>
    </location>
</feature>
<evidence type="ECO:0000259" key="3">
    <source>
        <dbReference type="PROSITE" id="PS50076"/>
    </source>
</evidence>
<feature type="region of interest" description="Disordered" evidence="2">
    <location>
        <begin position="131"/>
        <end position="164"/>
    </location>
</feature>
<reference evidence="4 5" key="1">
    <citation type="submission" date="2018-07" db="EMBL/GenBank/DDBJ databases">
        <title>Dyella solisilvae sp. nov., isolated from the pine and broad-leaved mixed forest soil.</title>
        <authorList>
            <person name="Gao Z."/>
            <person name="Qiu L."/>
        </authorList>
    </citation>
    <scope>NUCLEOTIDE SEQUENCE [LARGE SCALE GENOMIC DNA]</scope>
    <source>
        <strain evidence="4 5">DHG54</strain>
    </source>
</reference>
<dbReference type="EMBL" id="QQSY01000007">
    <property type="protein sequence ID" value="RDI97059.1"/>
    <property type="molecule type" value="Genomic_DNA"/>
</dbReference>
<comment type="caution">
    <text evidence="4">The sequence shown here is derived from an EMBL/GenBank/DDBJ whole genome shotgun (WGS) entry which is preliminary data.</text>
</comment>
<dbReference type="PROSITE" id="PS50076">
    <property type="entry name" value="DNAJ_2"/>
    <property type="match status" value="1"/>
</dbReference>
<evidence type="ECO:0000256" key="2">
    <source>
        <dbReference type="SAM" id="MobiDB-lite"/>
    </source>
</evidence>
<proteinExistence type="predicted"/>
<dbReference type="Proteomes" id="UP000254711">
    <property type="component" value="Unassembled WGS sequence"/>
</dbReference>
<protein>
    <recommendedName>
        <fullName evidence="3">J domain-containing protein</fullName>
    </recommendedName>
</protein>
<evidence type="ECO:0000313" key="4">
    <source>
        <dbReference type="EMBL" id="RDI97059.1"/>
    </source>
</evidence>
<dbReference type="AlphaFoldDB" id="A0A370K349"/>
<evidence type="ECO:0000256" key="1">
    <source>
        <dbReference type="ARBA" id="ARBA00023186"/>
    </source>
</evidence>
<feature type="domain" description="J" evidence="3">
    <location>
        <begin position="9"/>
        <end position="69"/>
    </location>
</feature>
<feature type="compositionally biased region" description="Low complexity" evidence="2">
    <location>
        <begin position="131"/>
        <end position="141"/>
    </location>
</feature>
<accession>A0A370K349</accession>
<dbReference type="OrthoDB" id="6028181at2"/>
<dbReference type="RefSeq" id="WP_114826673.1">
    <property type="nucleotide sequence ID" value="NZ_QQSY01000007.1"/>
</dbReference>
<gene>
    <name evidence="4" type="ORF">DVT68_18390</name>
</gene>
<dbReference type="CDD" id="cd06257">
    <property type="entry name" value="DnaJ"/>
    <property type="match status" value="1"/>
</dbReference>
<sequence length="225" mass="24536">MASETDFLEMYRTLGLRPGCALPEFKQAFRRHVARMHPDRKGDAPADPASAMQLQRLMAQYDAAMTFQREHGRLPGSTSRVRFAVPEPVGPSRPQVAARRRSKPLWRQPAAALLVPAVALAVLGWDIAGRPTSTSPSSAASNTGEAGPPLGTVAPMPTLSRGLSREEVRSMLGDPLSEQGDRWEYGPSWVRFEDGQVVDWYSSPLHSLGATSRTPDESPAIPRNP</sequence>
<keyword evidence="5" id="KW-1185">Reference proteome</keyword>
<dbReference type="Gene3D" id="1.10.287.110">
    <property type="entry name" value="DnaJ domain"/>
    <property type="match status" value="1"/>
</dbReference>
<dbReference type="InterPro" id="IPR001623">
    <property type="entry name" value="DnaJ_domain"/>
</dbReference>
<dbReference type="InterPro" id="IPR036869">
    <property type="entry name" value="J_dom_sf"/>
</dbReference>
<dbReference type="SUPFAM" id="SSF46565">
    <property type="entry name" value="Chaperone J-domain"/>
    <property type="match status" value="1"/>
</dbReference>